<evidence type="ECO:0000259" key="2">
    <source>
        <dbReference type="PROSITE" id="PS50975"/>
    </source>
</evidence>
<dbReference type="InterPro" id="IPR011761">
    <property type="entry name" value="ATP-grasp"/>
</dbReference>
<comment type="caution">
    <text evidence="3">The sequence shown here is derived from an EMBL/GenBank/DDBJ whole genome shotgun (WGS) entry which is preliminary data.</text>
</comment>
<evidence type="ECO:0000313" key="3">
    <source>
        <dbReference type="EMBL" id="MTE25441.1"/>
    </source>
</evidence>
<feature type="domain" description="ATP-grasp" evidence="2">
    <location>
        <begin position="125"/>
        <end position="363"/>
    </location>
</feature>
<dbReference type="InterPro" id="IPR039523">
    <property type="entry name" value="RimK-rel_E_lig_ATP-grasp"/>
</dbReference>
<dbReference type="RefSeq" id="WP_155087284.1">
    <property type="nucleotide sequence ID" value="NZ_WJYA01000001.1"/>
</dbReference>
<accession>A0A7K1G8G7</accession>
<organism evidence="3 4">
    <name type="scientific">Winogradskyella ouciana</name>
    <dbReference type="NCBI Taxonomy" id="2608631"/>
    <lineage>
        <taxon>Bacteria</taxon>
        <taxon>Pseudomonadati</taxon>
        <taxon>Bacteroidota</taxon>
        <taxon>Flavobacteriia</taxon>
        <taxon>Flavobacteriales</taxon>
        <taxon>Flavobacteriaceae</taxon>
        <taxon>Winogradskyella</taxon>
    </lineage>
</organism>
<dbReference type="SUPFAM" id="SSF56059">
    <property type="entry name" value="Glutathione synthetase ATP-binding domain-like"/>
    <property type="match status" value="1"/>
</dbReference>
<dbReference type="GO" id="GO:0005524">
    <property type="term" value="F:ATP binding"/>
    <property type="evidence" value="ECO:0007669"/>
    <property type="project" value="UniProtKB-UniRule"/>
</dbReference>
<dbReference type="PROSITE" id="PS50975">
    <property type="entry name" value="ATP_GRASP"/>
    <property type="match status" value="1"/>
</dbReference>
<evidence type="ECO:0000313" key="4">
    <source>
        <dbReference type="Proteomes" id="UP000447545"/>
    </source>
</evidence>
<gene>
    <name evidence="3" type="ORF">F1003_00730</name>
</gene>
<dbReference type="EMBL" id="WJYA01000001">
    <property type="protein sequence ID" value="MTE25441.1"/>
    <property type="molecule type" value="Genomic_DNA"/>
</dbReference>
<dbReference type="GO" id="GO:0046872">
    <property type="term" value="F:metal ion binding"/>
    <property type="evidence" value="ECO:0007669"/>
    <property type="project" value="InterPro"/>
</dbReference>
<evidence type="ECO:0000256" key="1">
    <source>
        <dbReference type="PROSITE-ProRule" id="PRU00409"/>
    </source>
</evidence>
<keyword evidence="4" id="KW-1185">Reference proteome</keyword>
<dbReference type="AlphaFoldDB" id="A0A7K1G8G7"/>
<dbReference type="Pfam" id="PF14397">
    <property type="entry name" value="ATPgrasp_ST"/>
    <property type="match status" value="1"/>
</dbReference>
<name>A0A7K1G8G7_9FLAO</name>
<dbReference type="Proteomes" id="UP000447545">
    <property type="component" value="Unassembled WGS sequence"/>
</dbReference>
<proteinExistence type="predicted"/>
<keyword evidence="1" id="KW-0547">Nucleotide-binding</keyword>
<protein>
    <recommendedName>
        <fullName evidence="2">ATP-grasp domain-containing protein</fullName>
    </recommendedName>
</protein>
<sequence>MYHFFKNIATKNFSRLRKRVLDFNHVMNSRNKVKALMRNIEVSKLSPNEIKEAKSFFKSRGYKLNHTEWHTFYKSMNGEFHKDYIPLGLFKTKISPKLNEKIQWPALLDKNIIYRIFKGFELPKRIVQNINGFYYINDQPVTFDEAVNEMCKNGNQLIIKPSIDSGGGKKVVAFEVIGNKTSHKNLSVEDLLKLYKKDFIVQEFLEQSETMRKLNPSSLNTLRVISYLNGNGVNILSTTARVGGLNSRTDNYSSGGILCGVDSNGKIKTKGYSKKGVALDQTFSGVKLIGFTVPNYNRVVDMVKSIHVRIPYFKLVSWDIAINKNNKPVLVEYNTYNQGLEVQIVTGPLFGKFTDEILAKALE</sequence>
<keyword evidence="1" id="KW-0067">ATP-binding</keyword>
<reference evidence="3 4" key="1">
    <citation type="submission" date="2019-11" db="EMBL/GenBank/DDBJ databases">
        <title>Winogradskyella ouciana sp. nov., isolated from the hadal seawater of the Mariana Trench.</title>
        <authorList>
            <person name="Liu R."/>
        </authorList>
    </citation>
    <scope>NUCLEOTIDE SEQUENCE [LARGE SCALE GENOMIC DNA]</scope>
    <source>
        <strain evidence="3 4">ZXX205</strain>
    </source>
</reference>